<accession>A0ABY4FL09</accession>
<evidence type="ECO:0000313" key="9">
    <source>
        <dbReference type="Proteomes" id="UP000831786"/>
    </source>
</evidence>
<dbReference type="Pfam" id="PF00376">
    <property type="entry name" value="MerR"/>
    <property type="match status" value="1"/>
</dbReference>
<keyword evidence="4" id="KW-0175">Coiled coil</keyword>
<evidence type="ECO:0000256" key="3">
    <source>
        <dbReference type="ARBA" id="ARBA00023163"/>
    </source>
</evidence>
<sequence length="336" mass="35967">METRMRIGELAARAGVTVKAVRYYERLGLISAPREPNGYRTFGEDQLRAVQEVRELGALGIAPSRARPFLDCLEAGHAHGDECVSSLAVYRDAIAELDRTIAELARRRTALQQRLEAGAGQAGAEHAGAGQADDRSAPDDTALPDYTVLPDGLPVPADDGAADHLPGLRLPALRLPTSDGGTVDFSALGPGRTVVYLYPLTGRPGTDLPEGWDAIPGARGCSTEACDFRDHFAQLQDAGAARVFGMSSQDPAYQAEVVARLRLPFPMISDEGFALAEALGLPVFPASGHARLHARLTLIVVDGTIEHVFFPIFPPNTHAQQVLAWLEAHPRTETDA</sequence>
<reference evidence="8 9" key="1">
    <citation type="submission" date="2022-04" db="EMBL/GenBank/DDBJ databases">
        <title>Leucobacter sp. isolated from rhizosphere of garlic.</title>
        <authorList>
            <person name="Won M."/>
            <person name="Lee C.-M."/>
            <person name="Woen H.-Y."/>
            <person name="Kwon S.-W."/>
        </authorList>
    </citation>
    <scope>NUCLEOTIDE SEQUENCE [LARGE SCALE GENOMIC DNA]</scope>
    <source>
        <strain evidence="8 9">H21R-40</strain>
    </source>
</reference>
<proteinExistence type="predicted"/>
<keyword evidence="1" id="KW-0805">Transcription regulation</keyword>
<keyword evidence="3" id="KW-0804">Transcription</keyword>
<name>A0ABY4FL09_9MICO</name>
<dbReference type="SUPFAM" id="SSF46955">
    <property type="entry name" value="Putative DNA-binding domain"/>
    <property type="match status" value="1"/>
</dbReference>
<dbReference type="Pfam" id="PF08534">
    <property type="entry name" value="Redoxin"/>
    <property type="match status" value="1"/>
</dbReference>
<dbReference type="InterPro" id="IPR013766">
    <property type="entry name" value="Thioredoxin_domain"/>
</dbReference>
<dbReference type="InterPro" id="IPR036249">
    <property type="entry name" value="Thioredoxin-like_sf"/>
</dbReference>
<organism evidence="8 9">
    <name type="scientific">Leucobacter allii</name>
    <dbReference type="NCBI Taxonomy" id="2932247"/>
    <lineage>
        <taxon>Bacteria</taxon>
        <taxon>Bacillati</taxon>
        <taxon>Actinomycetota</taxon>
        <taxon>Actinomycetes</taxon>
        <taxon>Micrococcales</taxon>
        <taxon>Microbacteriaceae</taxon>
        <taxon>Leucobacter</taxon>
    </lineage>
</organism>
<gene>
    <name evidence="8" type="ORF">MUN78_15010</name>
</gene>
<feature type="domain" description="HTH merR-type" evidence="6">
    <location>
        <begin position="4"/>
        <end position="72"/>
    </location>
</feature>
<dbReference type="PANTHER" id="PTHR30204:SF94">
    <property type="entry name" value="HEAVY METAL-DEPENDENT TRANSCRIPTIONAL REGULATOR HI_0293-RELATED"/>
    <property type="match status" value="1"/>
</dbReference>
<evidence type="ECO:0000313" key="8">
    <source>
        <dbReference type="EMBL" id="UOQ56957.1"/>
    </source>
</evidence>
<dbReference type="InterPro" id="IPR009061">
    <property type="entry name" value="DNA-bd_dom_put_sf"/>
</dbReference>
<evidence type="ECO:0000259" key="6">
    <source>
        <dbReference type="PROSITE" id="PS50937"/>
    </source>
</evidence>
<dbReference type="InterPro" id="IPR000551">
    <property type="entry name" value="MerR-type_HTH_dom"/>
</dbReference>
<dbReference type="Gene3D" id="3.40.30.10">
    <property type="entry name" value="Glutaredoxin"/>
    <property type="match status" value="1"/>
</dbReference>
<dbReference type="InterPro" id="IPR013740">
    <property type="entry name" value="Redoxin"/>
</dbReference>
<evidence type="ECO:0000256" key="2">
    <source>
        <dbReference type="ARBA" id="ARBA00023125"/>
    </source>
</evidence>
<dbReference type="InterPro" id="IPR047057">
    <property type="entry name" value="MerR_fam"/>
</dbReference>
<dbReference type="PROSITE" id="PS50937">
    <property type="entry name" value="HTH_MERR_2"/>
    <property type="match status" value="1"/>
</dbReference>
<dbReference type="SMART" id="SM00422">
    <property type="entry name" value="HTH_MERR"/>
    <property type="match status" value="1"/>
</dbReference>
<dbReference type="CDD" id="cd03017">
    <property type="entry name" value="PRX_BCP"/>
    <property type="match status" value="1"/>
</dbReference>
<dbReference type="PROSITE" id="PS51352">
    <property type="entry name" value="THIOREDOXIN_2"/>
    <property type="match status" value="1"/>
</dbReference>
<dbReference type="RefSeq" id="WP_244727517.1">
    <property type="nucleotide sequence ID" value="NZ_CP095045.1"/>
</dbReference>
<protein>
    <submittedName>
        <fullName evidence="8">Redoxin family protein</fullName>
    </submittedName>
</protein>
<feature type="compositionally biased region" description="Low complexity" evidence="5">
    <location>
        <begin position="116"/>
        <end position="131"/>
    </location>
</feature>
<dbReference type="Proteomes" id="UP000831786">
    <property type="component" value="Chromosome"/>
</dbReference>
<dbReference type="PANTHER" id="PTHR30204">
    <property type="entry name" value="REDOX-CYCLING DRUG-SENSING TRANSCRIPTIONAL ACTIVATOR SOXR"/>
    <property type="match status" value="1"/>
</dbReference>
<keyword evidence="2" id="KW-0238">DNA-binding</keyword>
<feature type="domain" description="Thioredoxin" evidence="7">
    <location>
        <begin position="164"/>
        <end position="331"/>
    </location>
</feature>
<dbReference type="Gene3D" id="1.10.1660.10">
    <property type="match status" value="1"/>
</dbReference>
<evidence type="ECO:0000259" key="7">
    <source>
        <dbReference type="PROSITE" id="PS51352"/>
    </source>
</evidence>
<feature type="coiled-coil region" evidence="4">
    <location>
        <begin position="87"/>
        <end position="114"/>
    </location>
</feature>
<dbReference type="SUPFAM" id="SSF52833">
    <property type="entry name" value="Thioredoxin-like"/>
    <property type="match status" value="1"/>
</dbReference>
<dbReference type="PROSITE" id="PS00552">
    <property type="entry name" value="HTH_MERR_1"/>
    <property type="match status" value="1"/>
</dbReference>
<feature type="region of interest" description="Disordered" evidence="5">
    <location>
        <begin position="116"/>
        <end position="147"/>
    </location>
</feature>
<dbReference type="EMBL" id="CP095045">
    <property type="protein sequence ID" value="UOQ56957.1"/>
    <property type="molecule type" value="Genomic_DNA"/>
</dbReference>
<evidence type="ECO:0000256" key="1">
    <source>
        <dbReference type="ARBA" id="ARBA00023015"/>
    </source>
</evidence>
<keyword evidence="9" id="KW-1185">Reference proteome</keyword>
<dbReference type="PRINTS" id="PR00040">
    <property type="entry name" value="HTHMERR"/>
</dbReference>
<evidence type="ECO:0000256" key="5">
    <source>
        <dbReference type="SAM" id="MobiDB-lite"/>
    </source>
</evidence>
<evidence type="ECO:0000256" key="4">
    <source>
        <dbReference type="SAM" id="Coils"/>
    </source>
</evidence>